<keyword evidence="2" id="KW-1185">Reference proteome</keyword>
<reference evidence="1" key="1">
    <citation type="submission" date="2023-07" db="EMBL/GenBank/DDBJ databases">
        <title>Sorghum-associated microbial communities from plants grown in Nebraska, USA.</title>
        <authorList>
            <person name="Schachtman D."/>
        </authorList>
    </citation>
    <scope>NUCLEOTIDE SEQUENCE</scope>
    <source>
        <strain evidence="1">BE73</strain>
    </source>
</reference>
<dbReference type="EMBL" id="JAVDTP010000028">
    <property type="protein sequence ID" value="MDR6754372.1"/>
    <property type="molecule type" value="Genomic_DNA"/>
</dbReference>
<accession>A0ACC6KP04</accession>
<gene>
    <name evidence="1" type="ORF">J2Y01_004908</name>
</gene>
<sequence>MSAAQRGTVLALTERGLAGVTAVALADRLLDFGLEVIRLSA</sequence>
<evidence type="ECO:0000313" key="2">
    <source>
        <dbReference type="Proteomes" id="UP001252370"/>
    </source>
</evidence>
<protein>
    <submittedName>
        <fullName evidence="1">Uncharacterized protein</fullName>
    </submittedName>
</protein>
<name>A0ACC6KP04_9DEIO</name>
<dbReference type="Proteomes" id="UP001252370">
    <property type="component" value="Unassembled WGS sequence"/>
</dbReference>
<organism evidence="1 2">
    <name type="scientific">Deinococcus soli</name>
    <name type="common">ex Cha et al. 2016</name>
    <dbReference type="NCBI Taxonomy" id="1309411"/>
    <lineage>
        <taxon>Bacteria</taxon>
        <taxon>Thermotogati</taxon>
        <taxon>Deinococcota</taxon>
        <taxon>Deinococci</taxon>
        <taxon>Deinococcales</taxon>
        <taxon>Deinococcaceae</taxon>
        <taxon>Deinococcus</taxon>
    </lineage>
</organism>
<comment type="caution">
    <text evidence="1">The sequence shown here is derived from an EMBL/GenBank/DDBJ whole genome shotgun (WGS) entry which is preliminary data.</text>
</comment>
<proteinExistence type="predicted"/>
<evidence type="ECO:0000313" key="1">
    <source>
        <dbReference type="EMBL" id="MDR6754372.1"/>
    </source>
</evidence>